<accession>A0ACC2IQW9</accession>
<protein>
    <submittedName>
        <fullName evidence="1">Uncharacterized protein</fullName>
    </submittedName>
</protein>
<sequence length="951" mass="105338">MSGHSRKSSGASDPPISAEGQRIGTPCALRDCANTMVDSAYQSMTNDSTPSIADEETTVGVASTVRLKPLIGTDLWVFKKGPAHADQFEYFDGIERFLESRIKKEVEDCGHELRHNTALRPLLLGKNELDAVVHILVLCPAYLEDLINRVLSREQTLLTVPHKGTVLRHLVIPIPPCSTSLHLDIDVCCQTGYVDTHDTHCGAQIVLTDHGAGIKRSILRQATFGGVVKASFGEGGGYATMACQLAMFSIRFMLSERNTTTTTDAVHGARDLVEWISSDNIVGRPLNPEDFPGITANRARLNYDWCLFGVANPRSNRAVGPGCDEVSGVTHSILTAEKPHFADEEPTPVLVLGAEGGSRHGELSNISARIWLAHCDAFVDAYILETDECEIHEGDSGSWVVHAAAAELYGHVVATNIFGEAYVMPAVETFANMRECLGATSVTLPSATDLPVKLNTQHSTTTRHAPEASDTQSLAQQASATELNKSLRSTKRWSQLFSEHNKVHDQPYLEAMAQVDVFSTILERFLSPPEDMAIPCWKLKQVRSSIDESQSKYENGLNHMYVDVNETAAWVRPGNLGSYLREGADTNSALHMPFNRKLFITSLEAQTLRRAMHMYMTSETRLGVHSSICGYADFRLECSLPFFMFSRTSTSPEKRLGDAKFDEKESSVLEGNRLVHLAQSVQEHSLSITIGGYSDANWHGFAFGDTSDDIDLAQYYEVEEPEDVFVEASNDAFATAGSQYTSDVRCTIWDPRIYFLRSVEARIGSVVKANEDVIHSLACETETWTWINFNSCNGDVSYLSDIEDDVARSYFHKIKKAFGVMKDMEYRLTVLVVKLKHSDSVLRLKMSRKATESALKSLAAAEERSRTDGINIQLLALTTFVVLTLQYFASERGLFDFERMVGKILWGGVSVNQSVIWHWENGGGQGQHVLEPLACCANLCHFGQERHYWGM</sequence>
<gene>
    <name evidence="1" type="ORF">OPT61_g1273</name>
</gene>
<keyword evidence="2" id="KW-1185">Reference proteome</keyword>
<reference evidence="1" key="1">
    <citation type="submission" date="2022-11" db="EMBL/GenBank/DDBJ databases">
        <title>Genome Sequence of Boeremia exigua.</title>
        <authorList>
            <person name="Buettner E."/>
        </authorList>
    </citation>
    <scope>NUCLEOTIDE SEQUENCE</scope>
    <source>
        <strain evidence="1">CU02</strain>
    </source>
</reference>
<proteinExistence type="predicted"/>
<dbReference type="EMBL" id="JAPHNI010000048">
    <property type="protein sequence ID" value="KAJ8117562.1"/>
    <property type="molecule type" value="Genomic_DNA"/>
</dbReference>
<evidence type="ECO:0000313" key="1">
    <source>
        <dbReference type="EMBL" id="KAJ8117562.1"/>
    </source>
</evidence>
<evidence type="ECO:0000313" key="2">
    <source>
        <dbReference type="Proteomes" id="UP001153331"/>
    </source>
</evidence>
<dbReference type="Proteomes" id="UP001153331">
    <property type="component" value="Unassembled WGS sequence"/>
</dbReference>
<organism evidence="1 2">
    <name type="scientific">Boeremia exigua</name>
    <dbReference type="NCBI Taxonomy" id="749465"/>
    <lineage>
        <taxon>Eukaryota</taxon>
        <taxon>Fungi</taxon>
        <taxon>Dikarya</taxon>
        <taxon>Ascomycota</taxon>
        <taxon>Pezizomycotina</taxon>
        <taxon>Dothideomycetes</taxon>
        <taxon>Pleosporomycetidae</taxon>
        <taxon>Pleosporales</taxon>
        <taxon>Pleosporineae</taxon>
        <taxon>Didymellaceae</taxon>
        <taxon>Boeremia</taxon>
    </lineage>
</organism>
<comment type="caution">
    <text evidence="1">The sequence shown here is derived from an EMBL/GenBank/DDBJ whole genome shotgun (WGS) entry which is preliminary data.</text>
</comment>
<name>A0ACC2IQW9_9PLEO</name>